<dbReference type="RefSeq" id="WP_110075390.1">
    <property type="nucleotide sequence ID" value="NZ_QGTT01000003.1"/>
</dbReference>
<evidence type="ECO:0000313" key="2">
    <source>
        <dbReference type="EMBL" id="PWW14500.1"/>
    </source>
</evidence>
<comment type="caution">
    <text evidence="2">The sequence shown here is derived from an EMBL/GenBank/DDBJ whole genome shotgun (WGS) entry which is preliminary data.</text>
</comment>
<feature type="transmembrane region" description="Helical" evidence="1">
    <location>
        <begin position="12"/>
        <end position="35"/>
    </location>
</feature>
<dbReference type="STRING" id="519453.SAMN04488070_0209"/>
<dbReference type="AlphaFoldDB" id="A0A317QAZ3"/>
<keyword evidence="3" id="KW-1185">Reference proteome</keyword>
<dbReference type="OrthoDB" id="5772434at2"/>
<dbReference type="InterPro" id="IPR021494">
    <property type="entry name" value="DUF3149"/>
</dbReference>
<name>A0A317QAZ3_9GAMM</name>
<dbReference type="Pfam" id="PF11346">
    <property type="entry name" value="DUF3149"/>
    <property type="match status" value="1"/>
</dbReference>
<dbReference type="Proteomes" id="UP000246964">
    <property type="component" value="Unassembled WGS sequence"/>
</dbReference>
<dbReference type="EMBL" id="QGTT01000003">
    <property type="protein sequence ID" value="PWW14500.1"/>
    <property type="molecule type" value="Genomic_DNA"/>
</dbReference>
<keyword evidence="1" id="KW-0812">Transmembrane</keyword>
<keyword evidence="1" id="KW-0472">Membrane</keyword>
<evidence type="ECO:0000256" key="1">
    <source>
        <dbReference type="SAM" id="Phobius"/>
    </source>
</evidence>
<evidence type="ECO:0000313" key="3">
    <source>
        <dbReference type="Proteomes" id="UP000246964"/>
    </source>
</evidence>
<sequence length="53" mass="5963">MNLLKEFFTDPVIFFSFTGLAIVIGMCIFYAIFFITKAAAAEAEQNKNLKPKV</sequence>
<gene>
    <name evidence="2" type="ORF">DET45_103192</name>
</gene>
<accession>A0A317QAZ3</accession>
<proteinExistence type="predicted"/>
<reference evidence="2 3" key="1">
    <citation type="submission" date="2018-05" db="EMBL/GenBank/DDBJ databases">
        <title>Freshwater and sediment microbial communities from various areas in North America, analyzing microbe dynamics in response to fracking.</title>
        <authorList>
            <person name="Lamendella R."/>
        </authorList>
    </citation>
    <scope>NUCLEOTIDE SEQUENCE [LARGE SCALE GENOMIC DNA]</scope>
    <source>
        <strain evidence="2 3">125B1</strain>
    </source>
</reference>
<organism evidence="2 3">
    <name type="scientific">Pseudidiomarina maritima</name>
    <dbReference type="NCBI Taxonomy" id="519453"/>
    <lineage>
        <taxon>Bacteria</taxon>
        <taxon>Pseudomonadati</taxon>
        <taxon>Pseudomonadota</taxon>
        <taxon>Gammaproteobacteria</taxon>
        <taxon>Alteromonadales</taxon>
        <taxon>Idiomarinaceae</taxon>
        <taxon>Pseudidiomarina</taxon>
    </lineage>
</organism>
<keyword evidence="1" id="KW-1133">Transmembrane helix</keyword>
<protein>
    <submittedName>
        <fullName evidence="2">Uncharacterized protein DUF3149</fullName>
    </submittedName>
</protein>